<proteinExistence type="inferred from homology"/>
<dbReference type="InterPro" id="IPR050921">
    <property type="entry name" value="T4SS_GSP_E_ATPase"/>
</dbReference>
<dbReference type="AlphaFoldDB" id="A0A1T1P2N7"/>
<reference evidence="3 4" key="1">
    <citation type="submission" date="2015-12" db="EMBL/GenBank/DDBJ databases">
        <authorList>
            <person name="Shamseldin A."/>
            <person name="Moawad H."/>
            <person name="Abd El-Rahim W.M."/>
            <person name="Sadowsky M.J."/>
        </authorList>
    </citation>
    <scope>NUCLEOTIDE SEQUENCE [LARGE SCALE GENOMIC DNA]</scope>
    <source>
        <strain evidence="3 4">LMG9050</strain>
    </source>
</reference>
<dbReference type="GO" id="GO:0016887">
    <property type="term" value="F:ATP hydrolysis activity"/>
    <property type="evidence" value="ECO:0007669"/>
    <property type="project" value="InterPro"/>
</dbReference>
<dbReference type="InterPro" id="IPR001482">
    <property type="entry name" value="T2SS/T4SS_dom"/>
</dbReference>
<dbReference type="EMBL" id="LOJW01000016">
    <property type="protein sequence ID" value="OOW69908.1"/>
    <property type="molecule type" value="Genomic_DNA"/>
</dbReference>
<evidence type="ECO:0000259" key="2">
    <source>
        <dbReference type="Pfam" id="PF00437"/>
    </source>
</evidence>
<dbReference type="Pfam" id="PF00437">
    <property type="entry name" value="T2SSE"/>
    <property type="match status" value="1"/>
</dbReference>
<sequence>MNANPSVSTTITRHSRLLDMMKSALGGAIGELLDDPAVEEVRVNPDGRLWYAKDGRRICHDDTLDVNTRARVIKIVADHVGEIADKDNPSFPAELPESGYRFHAVLPPESPDGPTFVIRKKSNLRLTLDDYVTKGQLTPRQRDIIVKAVHERDNIVIVGGSNTGKTTFANAVLYEMGRVTGRVITLEDTLELRVEADEVVRLRTVRNRDQITRSMTHLLRDTLRMTPDRLIVGEVRGPEVMDMLDAWNTGHPGGLCTIHANSANEALERIEDLLVQGGFLPVPRKIARTVQLIVSIGFETVDADGGHKAVRRVREVLRVKGVQQTPEGNVYTLVSAA</sequence>
<dbReference type="Gene3D" id="3.40.50.300">
    <property type="entry name" value="P-loop containing nucleotide triphosphate hydrolases"/>
    <property type="match status" value="1"/>
</dbReference>
<comment type="caution">
    <text evidence="3">The sequence shown here is derived from an EMBL/GenBank/DDBJ whole genome shotgun (WGS) entry which is preliminary data.</text>
</comment>
<dbReference type="PANTHER" id="PTHR30486">
    <property type="entry name" value="TWITCHING MOTILITY PROTEIN PILT"/>
    <property type="match status" value="1"/>
</dbReference>
<gene>
    <name evidence="3" type="ORF">Xmlh_11010</name>
</gene>
<organism evidence="3 4">
    <name type="scientific">Xanthomonas axonopodis pv. melhusii</name>
    <dbReference type="NCBI Taxonomy" id="487834"/>
    <lineage>
        <taxon>Bacteria</taxon>
        <taxon>Pseudomonadati</taxon>
        <taxon>Pseudomonadota</taxon>
        <taxon>Gammaproteobacteria</taxon>
        <taxon>Lysobacterales</taxon>
        <taxon>Lysobacteraceae</taxon>
        <taxon>Xanthomonas</taxon>
    </lineage>
</organism>
<protein>
    <submittedName>
        <fullName evidence="3">Type II/IV secretion system family protein</fullName>
    </submittedName>
</protein>
<name>A0A1T1P2N7_9XANT</name>
<accession>A0A1T1P2N7</accession>
<dbReference type="Proteomes" id="UP000190559">
    <property type="component" value="Unassembled WGS sequence"/>
</dbReference>
<feature type="domain" description="Bacterial type II secretion system protein E" evidence="2">
    <location>
        <begin position="91"/>
        <end position="295"/>
    </location>
</feature>
<comment type="similarity">
    <text evidence="1">Belongs to the GSP E family.</text>
</comment>
<dbReference type="CDD" id="cd01130">
    <property type="entry name" value="VirB11-like_ATPase"/>
    <property type="match status" value="1"/>
</dbReference>
<dbReference type="InterPro" id="IPR027417">
    <property type="entry name" value="P-loop_NTPase"/>
</dbReference>
<evidence type="ECO:0000313" key="4">
    <source>
        <dbReference type="Proteomes" id="UP000190559"/>
    </source>
</evidence>
<evidence type="ECO:0000313" key="3">
    <source>
        <dbReference type="EMBL" id="OOW69908.1"/>
    </source>
</evidence>
<dbReference type="RefSeq" id="WP_078537857.1">
    <property type="nucleotide sequence ID" value="NZ_LOJW01000016.1"/>
</dbReference>
<dbReference type="Gene3D" id="3.30.450.90">
    <property type="match status" value="1"/>
</dbReference>
<evidence type="ECO:0000256" key="1">
    <source>
        <dbReference type="ARBA" id="ARBA00006611"/>
    </source>
</evidence>
<dbReference type="SUPFAM" id="SSF52540">
    <property type="entry name" value="P-loop containing nucleoside triphosphate hydrolases"/>
    <property type="match status" value="1"/>
</dbReference>
<dbReference type="PANTHER" id="PTHR30486:SF6">
    <property type="entry name" value="TYPE IV PILUS RETRACTATION ATPASE PILT"/>
    <property type="match status" value="1"/>
</dbReference>